<dbReference type="EMBL" id="LAZR01013353">
    <property type="protein sequence ID" value="KKM22351.1"/>
    <property type="molecule type" value="Genomic_DNA"/>
</dbReference>
<protein>
    <submittedName>
        <fullName evidence="2">Uncharacterized protein</fullName>
    </submittedName>
</protein>
<reference evidence="2" key="1">
    <citation type="journal article" date="2015" name="Nature">
        <title>Complex archaea that bridge the gap between prokaryotes and eukaryotes.</title>
        <authorList>
            <person name="Spang A."/>
            <person name="Saw J.H."/>
            <person name="Jorgensen S.L."/>
            <person name="Zaremba-Niedzwiedzka K."/>
            <person name="Martijn J."/>
            <person name="Lind A.E."/>
            <person name="van Eijk R."/>
            <person name="Schleper C."/>
            <person name="Guy L."/>
            <person name="Ettema T.J."/>
        </authorList>
    </citation>
    <scope>NUCLEOTIDE SEQUENCE</scope>
</reference>
<name>A0A0F9I408_9ZZZZ</name>
<keyword evidence="1" id="KW-0812">Transmembrane</keyword>
<feature type="transmembrane region" description="Helical" evidence="1">
    <location>
        <begin position="62"/>
        <end position="80"/>
    </location>
</feature>
<evidence type="ECO:0000313" key="2">
    <source>
        <dbReference type="EMBL" id="KKM22351.1"/>
    </source>
</evidence>
<keyword evidence="1" id="KW-1133">Transmembrane helix</keyword>
<comment type="caution">
    <text evidence="2">The sequence shown here is derived from an EMBL/GenBank/DDBJ whole genome shotgun (WGS) entry which is preliminary data.</text>
</comment>
<dbReference type="AlphaFoldDB" id="A0A0F9I408"/>
<organism evidence="2">
    <name type="scientific">marine sediment metagenome</name>
    <dbReference type="NCBI Taxonomy" id="412755"/>
    <lineage>
        <taxon>unclassified sequences</taxon>
        <taxon>metagenomes</taxon>
        <taxon>ecological metagenomes</taxon>
    </lineage>
</organism>
<evidence type="ECO:0000256" key="1">
    <source>
        <dbReference type="SAM" id="Phobius"/>
    </source>
</evidence>
<sequence length="93" mass="10353">MDGFNWLTAGTIFVAYCTADWLFTICADAIIKRKKLLAANAGLGMYIVGAFGVISYVEDWRYIIPMCLGGWIGTYVSVWHEAVKDQRGGKHES</sequence>
<proteinExistence type="predicted"/>
<keyword evidence="1" id="KW-0472">Membrane</keyword>
<accession>A0A0F9I408</accession>
<feature type="transmembrane region" description="Helical" evidence="1">
    <location>
        <begin position="36"/>
        <end position="56"/>
    </location>
</feature>
<feature type="transmembrane region" description="Helical" evidence="1">
    <location>
        <begin position="6"/>
        <end position="24"/>
    </location>
</feature>
<gene>
    <name evidence="2" type="ORF">LCGC14_1626190</name>
</gene>